<sequence length="320" mass="36266">MPFPFLKLFRKLTFWDERGYLKVSKKLNSVWSAISVSLGHPTATPLRHLSGLTDVRPGALNDLITTLCLIAFTSMCNPHPYILPWPLIHPDVLLLIWLPTLACPDCWVCRRSFCTGHAHGTYLITLFVFDFGPLPHALGISCLLGHLVLCSAKSWSAVVRSDEPVNQLNLSFTVPPSLPFSRTVFTANIRLPFSSIQNFRKSSLQLSECRVWRKTDCRGSAILTAWSMQEPITTFWEEVPFSSSKKLIIGLTKALEDLNLWVTITFPGTCVDVSMVCVDIRVDGMCRCGGVGVQTYKMRQSSRVFCADQPERRRWQWQWQ</sequence>
<dbReference type="Proteomes" id="UP001141327">
    <property type="component" value="Unassembled WGS sequence"/>
</dbReference>
<keyword evidence="2" id="KW-1185">Reference proteome</keyword>
<protein>
    <submittedName>
        <fullName evidence="1">Uncharacterized protein</fullName>
    </submittedName>
</protein>
<dbReference type="EMBL" id="JAPMOS010000073">
    <property type="protein sequence ID" value="KAJ4456330.1"/>
    <property type="molecule type" value="Genomic_DNA"/>
</dbReference>
<organism evidence="1 2">
    <name type="scientific">Paratrimastix pyriformis</name>
    <dbReference type="NCBI Taxonomy" id="342808"/>
    <lineage>
        <taxon>Eukaryota</taxon>
        <taxon>Metamonada</taxon>
        <taxon>Preaxostyla</taxon>
        <taxon>Paratrimastigidae</taxon>
        <taxon>Paratrimastix</taxon>
    </lineage>
</organism>
<proteinExistence type="predicted"/>
<accession>A0ABQ8UHN4</accession>
<evidence type="ECO:0000313" key="1">
    <source>
        <dbReference type="EMBL" id="KAJ4456330.1"/>
    </source>
</evidence>
<evidence type="ECO:0000313" key="2">
    <source>
        <dbReference type="Proteomes" id="UP001141327"/>
    </source>
</evidence>
<reference evidence="1" key="1">
    <citation type="journal article" date="2022" name="bioRxiv">
        <title>Genomics of Preaxostyla Flagellates Illuminates Evolutionary Transitions and the Path Towards Mitochondrial Loss.</title>
        <authorList>
            <person name="Novak L.V.F."/>
            <person name="Treitli S.C."/>
            <person name="Pyrih J."/>
            <person name="Halakuc P."/>
            <person name="Pipaliya S.V."/>
            <person name="Vacek V."/>
            <person name="Brzon O."/>
            <person name="Soukal P."/>
            <person name="Eme L."/>
            <person name="Dacks J.B."/>
            <person name="Karnkowska A."/>
            <person name="Elias M."/>
            <person name="Hampl V."/>
        </authorList>
    </citation>
    <scope>NUCLEOTIDE SEQUENCE</scope>
    <source>
        <strain evidence="1">RCP-MX</strain>
    </source>
</reference>
<comment type="caution">
    <text evidence="1">The sequence shown here is derived from an EMBL/GenBank/DDBJ whole genome shotgun (WGS) entry which is preliminary data.</text>
</comment>
<gene>
    <name evidence="1" type="ORF">PAPYR_8441</name>
</gene>
<name>A0ABQ8UHN4_9EUKA</name>